<comment type="caution">
    <text evidence="2">The sequence shown here is derived from an EMBL/GenBank/DDBJ whole genome shotgun (WGS) entry which is preliminary data.</text>
</comment>
<name>A0A6G0YWP4_APHCR</name>
<keyword evidence="1" id="KW-0732">Signal</keyword>
<dbReference type="AlphaFoldDB" id="A0A6G0YWP4"/>
<dbReference type="Proteomes" id="UP000478052">
    <property type="component" value="Unassembled WGS sequence"/>
</dbReference>
<evidence type="ECO:0000313" key="2">
    <source>
        <dbReference type="EMBL" id="KAF0762308.1"/>
    </source>
</evidence>
<dbReference type="EMBL" id="VUJU01002174">
    <property type="protein sequence ID" value="KAF0762308.1"/>
    <property type="molecule type" value="Genomic_DNA"/>
</dbReference>
<sequence length="93" mass="10755">MLISTSFGILVFQPNVLYACGAWASTKSDKNKLMIFEKKFLQRIFGPKRNNEGGYEIMSNKELVSLFNEPNIVATLKSQTVREYKMDWIRLES</sequence>
<organism evidence="2 3">
    <name type="scientific">Aphis craccivora</name>
    <name type="common">Cowpea aphid</name>
    <dbReference type="NCBI Taxonomy" id="307492"/>
    <lineage>
        <taxon>Eukaryota</taxon>
        <taxon>Metazoa</taxon>
        <taxon>Ecdysozoa</taxon>
        <taxon>Arthropoda</taxon>
        <taxon>Hexapoda</taxon>
        <taxon>Insecta</taxon>
        <taxon>Pterygota</taxon>
        <taxon>Neoptera</taxon>
        <taxon>Paraneoptera</taxon>
        <taxon>Hemiptera</taxon>
        <taxon>Sternorrhyncha</taxon>
        <taxon>Aphidomorpha</taxon>
        <taxon>Aphidoidea</taxon>
        <taxon>Aphididae</taxon>
        <taxon>Aphidini</taxon>
        <taxon>Aphis</taxon>
        <taxon>Aphis</taxon>
    </lineage>
</organism>
<evidence type="ECO:0000256" key="1">
    <source>
        <dbReference type="SAM" id="SignalP"/>
    </source>
</evidence>
<keyword evidence="2" id="KW-0548">Nucleotidyltransferase</keyword>
<evidence type="ECO:0000313" key="3">
    <source>
        <dbReference type="Proteomes" id="UP000478052"/>
    </source>
</evidence>
<feature type="signal peptide" evidence="1">
    <location>
        <begin position="1"/>
        <end position="19"/>
    </location>
</feature>
<keyword evidence="3" id="KW-1185">Reference proteome</keyword>
<dbReference type="GO" id="GO:0003964">
    <property type="term" value="F:RNA-directed DNA polymerase activity"/>
    <property type="evidence" value="ECO:0007669"/>
    <property type="project" value="UniProtKB-KW"/>
</dbReference>
<proteinExistence type="predicted"/>
<accession>A0A6G0YWP4</accession>
<dbReference type="OrthoDB" id="6628709at2759"/>
<protein>
    <submittedName>
        <fullName evidence="2">Reverse transcriptase domain-containing protein</fullName>
    </submittedName>
</protein>
<keyword evidence="2" id="KW-0695">RNA-directed DNA polymerase</keyword>
<feature type="chain" id="PRO_5026055170" evidence="1">
    <location>
        <begin position="20"/>
        <end position="93"/>
    </location>
</feature>
<gene>
    <name evidence="2" type="ORF">FWK35_00010479</name>
</gene>
<keyword evidence="2" id="KW-0808">Transferase</keyword>
<reference evidence="2 3" key="1">
    <citation type="submission" date="2019-08" db="EMBL/GenBank/DDBJ databases">
        <title>Whole genome of Aphis craccivora.</title>
        <authorList>
            <person name="Voronova N.V."/>
            <person name="Shulinski R.S."/>
            <person name="Bandarenka Y.V."/>
            <person name="Zhorov D.G."/>
            <person name="Warner D."/>
        </authorList>
    </citation>
    <scope>NUCLEOTIDE SEQUENCE [LARGE SCALE GENOMIC DNA]</scope>
    <source>
        <strain evidence="2">180601</strain>
        <tissue evidence="2">Whole Body</tissue>
    </source>
</reference>